<protein>
    <submittedName>
        <fullName evidence="1">Uncharacterized protein</fullName>
    </submittedName>
</protein>
<sequence>MSVLIAAASSVGPTVTLEALQVLERLGGSTGYLEHLQNDASVRGSELAKLADLTSWAATLCEVRLGTARIWAWVDMHTLDGHECRLEGWGGAEANHSSGKFFCASWEEIIRAPFRFLAITGNNGERGRLHIYFWREHELVGLYIGHEPDLLPVYIQGNFMQKTITHINA</sequence>
<organism evidence="1 2">
    <name type="scientific">Rhizoctonia solani</name>
    <dbReference type="NCBI Taxonomy" id="456999"/>
    <lineage>
        <taxon>Eukaryota</taxon>
        <taxon>Fungi</taxon>
        <taxon>Dikarya</taxon>
        <taxon>Basidiomycota</taxon>
        <taxon>Agaricomycotina</taxon>
        <taxon>Agaricomycetes</taxon>
        <taxon>Cantharellales</taxon>
        <taxon>Ceratobasidiaceae</taxon>
        <taxon>Rhizoctonia</taxon>
    </lineage>
</organism>
<name>A0A8H3H667_9AGAM</name>
<dbReference type="Proteomes" id="UP000663843">
    <property type="component" value="Unassembled WGS sequence"/>
</dbReference>
<evidence type="ECO:0000313" key="2">
    <source>
        <dbReference type="Proteomes" id="UP000663843"/>
    </source>
</evidence>
<proteinExistence type="predicted"/>
<dbReference type="AlphaFoldDB" id="A0A8H3H667"/>
<evidence type="ECO:0000313" key="1">
    <source>
        <dbReference type="EMBL" id="CAE6487756.1"/>
    </source>
</evidence>
<reference evidence="1" key="1">
    <citation type="submission" date="2021-01" db="EMBL/GenBank/DDBJ databases">
        <authorList>
            <person name="Kaushik A."/>
        </authorList>
    </citation>
    <scope>NUCLEOTIDE SEQUENCE</scope>
    <source>
        <strain evidence="1">AG2-2IIIB</strain>
    </source>
</reference>
<dbReference type="EMBL" id="CAJMWT010004282">
    <property type="protein sequence ID" value="CAE6487756.1"/>
    <property type="molecule type" value="Genomic_DNA"/>
</dbReference>
<comment type="caution">
    <text evidence="1">The sequence shown here is derived from an EMBL/GenBank/DDBJ whole genome shotgun (WGS) entry which is preliminary data.</text>
</comment>
<gene>
    <name evidence="1" type="ORF">RDB_LOCUS125628</name>
</gene>
<accession>A0A8H3H667</accession>